<comment type="caution">
    <text evidence="1">The sequence shown here is derived from an EMBL/GenBank/DDBJ whole genome shotgun (WGS) entry which is preliminary data.</text>
</comment>
<evidence type="ECO:0000313" key="1">
    <source>
        <dbReference type="EMBL" id="MDZ5084630.1"/>
    </source>
</evidence>
<reference evidence="1 2" key="1">
    <citation type="journal article" date="2021" name="Chemosphere">
        <title>Bioballs carrying a syntrophic Rhodococcus and Mycolicibacterium consortium for simultaneous sorption and biodegradation of fuel oil in contaminated freshwater.</title>
        <authorList>
            <person name="Naloka K."/>
            <person name="Polrit D."/>
            <person name="Muangchinda C."/>
            <person name="Thoetkiattikul H."/>
            <person name="Pinyakong O."/>
        </authorList>
    </citation>
    <scope>NUCLEOTIDE SEQUENCE [LARGE SCALE GENOMIC DNA]</scope>
    <source>
        <strain evidence="1 2">J101</strain>
    </source>
</reference>
<protein>
    <submittedName>
        <fullName evidence="1">Uncharacterized protein</fullName>
    </submittedName>
</protein>
<gene>
    <name evidence="1" type="ORF">OHX15_04455</name>
</gene>
<name>A0ACC6MCD2_MYCPF</name>
<evidence type="ECO:0000313" key="2">
    <source>
        <dbReference type="Proteomes" id="UP001289645"/>
    </source>
</evidence>
<dbReference type="Proteomes" id="UP001289645">
    <property type="component" value="Unassembled WGS sequence"/>
</dbReference>
<accession>A0ACC6MCD2</accession>
<proteinExistence type="predicted"/>
<dbReference type="EMBL" id="JAOXLN010000003">
    <property type="protein sequence ID" value="MDZ5084630.1"/>
    <property type="molecule type" value="Genomic_DNA"/>
</dbReference>
<organism evidence="1 2">
    <name type="scientific">Mycolicibacterium parafortuitum</name>
    <name type="common">Mycobacterium parafortuitum</name>
    <dbReference type="NCBI Taxonomy" id="39692"/>
    <lineage>
        <taxon>Bacteria</taxon>
        <taxon>Bacillati</taxon>
        <taxon>Actinomycetota</taxon>
        <taxon>Actinomycetes</taxon>
        <taxon>Mycobacteriales</taxon>
        <taxon>Mycobacteriaceae</taxon>
        <taxon>Mycolicibacterium</taxon>
    </lineage>
</organism>
<keyword evidence="2" id="KW-1185">Reference proteome</keyword>
<sequence length="321" mass="34957">MAPVLDAGPVIVRKAPFYESRFLRADAAGGRRALWLRETLLMPTVGESCADVWVMVFDPSGHRAIRQSYPIEAADFADEPWTAQLAGTELDDSHAQGVLPDGTRWDLSITPGGQPGVRVLPERSYRARFPTAKTQVRHPLARFDGRLQLPDLDIDLDGWIGSVNHNWGSRHTPAYAYGQVCGFDEAPESTLEIVTARAGVGPVLLPGVTLFVFRHAGLEFAVRSVVGSMQTHGRYRPFSWTFGARVGEQMIEGEISTVAGDVIGLTYPDTHGGVKYCYNSALASCRVQVAGKAFQRAELSSNRAMFEILTDDTVAGVPLLG</sequence>